<organism evidence="8 9">
    <name type="scientific">Penicillium canariense</name>
    <dbReference type="NCBI Taxonomy" id="189055"/>
    <lineage>
        <taxon>Eukaryota</taxon>
        <taxon>Fungi</taxon>
        <taxon>Dikarya</taxon>
        <taxon>Ascomycota</taxon>
        <taxon>Pezizomycotina</taxon>
        <taxon>Eurotiomycetes</taxon>
        <taxon>Eurotiomycetidae</taxon>
        <taxon>Eurotiales</taxon>
        <taxon>Aspergillaceae</taxon>
        <taxon>Penicillium</taxon>
    </lineage>
</organism>
<feature type="transmembrane region" description="Helical" evidence="7">
    <location>
        <begin position="299"/>
        <end position="320"/>
    </location>
</feature>
<dbReference type="OrthoDB" id="3900342at2759"/>
<protein>
    <submittedName>
        <fullName evidence="8">Uncharacterized protein</fullName>
    </submittedName>
</protein>
<keyword evidence="3 7" id="KW-0812">Transmembrane</keyword>
<dbReference type="GO" id="GO:0016020">
    <property type="term" value="C:membrane"/>
    <property type="evidence" value="ECO:0007669"/>
    <property type="project" value="UniProtKB-SubCell"/>
</dbReference>
<evidence type="ECO:0000313" key="9">
    <source>
        <dbReference type="Proteomes" id="UP001149163"/>
    </source>
</evidence>
<sequence length="647" mass="70192">MLPTHPARRDGGDPGAMNLATAPGPADSGDLQLLAKMGYKQELKRQYSTLQVFAIAFSIMGLVPSIASTLAFSLPAGPVGMVWGWFTASIFIFVVALAMSDLASAMPTAGDTLSLMILSCVSIVRDSDWAASRGVVYAVYVGLILLHGLSAALTGRVMPTIQTACIYINIALMIATVIALPVGKVARGGSLNSGDYVFRHIDNETEWPTGWAFMLAWLAPIWSIGSFDSCVHMSEEAMHAAKAVPLGIMFSAGSALAFGFLVLSVMAATMNPDVSQTLSTKFGQPMAQIYYDALGKDGALGFMIVLCIVQFLIGLSLLVAASRQAWAFSRDGALPFSTFFRHVSTHIQYQPVRVICGLAGISLVLGLLCLINNAAANALFSLFVASNYLSWGMPIFCRLVWGQDRFHPGEFYTGRFSKPIACIAVIYLLFGVVLSMFPTAGPNPDPPDMNYTVVINAFVWIGCMVYYFLFARHWFTGPRMTVDENCVTDSDNTTVAPVQAAASLPTKENWTAILIMSFNVYTAEYIGVPNHEAIYIETQPATPSTRAEGVLYHVTGTILRGMDYTPRPTVDPELDASHVPGTKIKIGTIAMEDLARFEIECCQAVPPPRPQLALGGKQLYPGTQLYRCGDWLRDVQKLAFEKGIIRR</sequence>
<evidence type="ECO:0000256" key="6">
    <source>
        <dbReference type="SAM" id="MobiDB-lite"/>
    </source>
</evidence>
<feature type="transmembrane region" description="Helical" evidence="7">
    <location>
        <begin position="243"/>
        <end position="268"/>
    </location>
</feature>
<dbReference type="InterPro" id="IPR002293">
    <property type="entry name" value="AA/rel_permease1"/>
</dbReference>
<dbReference type="InterPro" id="IPR046670">
    <property type="entry name" value="DUF6540"/>
</dbReference>
<dbReference type="Pfam" id="PF13520">
    <property type="entry name" value="AA_permease_2"/>
    <property type="match status" value="1"/>
</dbReference>
<keyword evidence="2" id="KW-0813">Transport</keyword>
<evidence type="ECO:0000256" key="1">
    <source>
        <dbReference type="ARBA" id="ARBA00004141"/>
    </source>
</evidence>
<feature type="transmembrane region" description="Helical" evidence="7">
    <location>
        <begin position="354"/>
        <end position="374"/>
    </location>
</feature>
<comment type="caution">
    <text evidence="8">The sequence shown here is derived from an EMBL/GenBank/DDBJ whole genome shotgun (WGS) entry which is preliminary data.</text>
</comment>
<name>A0A9W9HPV7_9EURO</name>
<feature type="transmembrane region" description="Helical" evidence="7">
    <location>
        <begin position="80"/>
        <end position="98"/>
    </location>
</feature>
<dbReference type="AlphaFoldDB" id="A0A9W9HPV7"/>
<dbReference type="EMBL" id="JAPQKN010000007">
    <property type="protein sequence ID" value="KAJ5152685.1"/>
    <property type="molecule type" value="Genomic_DNA"/>
</dbReference>
<dbReference type="PANTHER" id="PTHR45649">
    <property type="entry name" value="AMINO-ACID PERMEASE BAT1"/>
    <property type="match status" value="1"/>
</dbReference>
<comment type="subcellular location">
    <subcellularLocation>
        <location evidence="1">Membrane</location>
        <topology evidence="1">Multi-pass membrane protein</topology>
    </subcellularLocation>
</comment>
<dbReference type="GeneID" id="81430463"/>
<feature type="transmembrane region" description="Helical" evidence="7">
    <location>
        <begin position="50"/>
        <end position="74"/>
    </location>
</feature>
<evidence type="ECO:0000313" key="8">
    <source>
        <dbReference type="EMBL" id="KAJ5152685.1"/>
    </source>
</evidence>
<evidence type="ECO:0000256" key="4">
    <source>
        <dbReference type="ARBA" id="ARBA00022989"/>
    </source>
</evidence>
<dbReference type="Proteomes" id="UP001149163">
    <property type="component" value="Unassembled WGS sequence"/>
</dbReference>
<feature type="transmembrane region" description="Helical" evidence="7">
    <location>
        <begin position="166"/>
        <end position="183"/>
    </location>
</feature>
<feature type="transmembrane region" description="Helical" evidence="7">
    <location>
        <begin position="420"/>
        <end position="437"/>
    </location>
</feature>
<feature type="transmembrane region" description="Helical" evidence="7">
    <location>
        <begin position="449"/>
        <end position="470"/>
    </location>
</feature>
<keyword evidence="4 7" id="KW-1133">Transmembrane helix</keyword>
<evidence type="ECO:0000256" key="5">
    <source>
        <dbReference type="ARBA" id="ARBA00023136"/>
    </source>
</evidence>
<keyword evidence="9" id="KW-1185">Reference proteome</keyword>
<evidence type="ECO:0000256" key="7">
    <source>
        <dbReference type="SAM" id="Phobius"/>
    </source>
</evidence>
<dbReference type="Pfam" id="PF20174">
    <property type="entry name" value="DUF6540"/>
    <property type="match status" value="1"/>
</dbReference>
<dbReference type="RefSeq" id="XP_056538993.1">
    <property type="nucleotide sequence ID" value="XM_056691287.1"/>
</dbReference>
<feature type="region of interest" description="Disordered" evidence="6">
    <location>
        <begin position="1"/>
        <end position="24"/>
    </location>
</feature>
<accession>A0A9W9HPV7</accession>
<dbReference type="Gene3D" id="1.20.1740.10">
    <property type="entry name" value="Amino acid/polyamine transporter I"/>
    <property type="match status" value="1"/>
</dbReference>
<proteinExistence type="predicted"/>
<reference evidence="8" key="1">
    <citation type="submission" date="2022-11" db="EMBL/GenBank/DDBJ databases">
        <authorList>
            <person name="Petersen C."/>
        </authorList>
    </citation>
    <scope>NUCLEOTIDE SEQUENCE</scope>
    <source>
        <strain evidence="8">IBT 26290</strain>
    </source>
</reference>
<dbReference type="PANTHER" id="PTHR45649:SF6">
    <property type="entry name" value="GABA-SPECIFIC PERMEASE"/>
    <property type="match status" value="1"/>
</dbReference>
<evidence type="ECO:0000256" key="3">
    <source>
        <dbReference type="ARBA" id="ARBA00022692"/>
    </source>
</evidence>
<feature type="transmembrane region" description="Helical" evidence="7">
    <location>
        <begin position="211"/>
        <end position="231"/>
    </location>
</feature>
<dbReference type="GO" id="GO:0022857">
    <property type="term" value="F:transmembrane transporter activity"/>
    <property type="evidence" value="ECO:0007669"/>
    <property type="project" value="InterPro"/>
</dbReference>
<feature type="transmembrane region" description="Helical" evidence="7">
    <location>
        <begin position="136"/>
        <end position="154"/>
    </location>
</feature>
<keyword evidence="5 7" id="KW-0472">Membrane</keyword>
<evidence type="ECO:0000256" key="2">
    <source>
        <dbReference type="ARBA" id="ARBA00022448"/>
    </source>
</evidence>
<reference evidence="8" key="2">
    <citation type="journal article" date="2023" name="IMA Fungus">
        <title>Comparative genomic study of the Penicillium genus elucidates a diverse pangenome and 15 lateral gene transfer events.</title>
        <authorList>
            <person name="Petersen C."/>
            <person name="Sorensen T."/>
            <person name="Nielsen M.R."/>
            <person name="Sondergaard T.E."/>
            <person name="Sorensen J.L."/>
            <person name="Fitzpatrick D.A."/>
            <person name="Frisvad J.C."/>
            <person name="Nielsen K.L."/>
        </authorList>
    </citation>
    <scope>NUCLEOTIDE SEQUENCE</scope>
    <source>
        <strain evidence="8">IBT 26290</strain>
    </source>
</reference>
<gene>
    <name evidence="8" type="ORF">N7482_009163</name>
</gene>
<feature type="transmembrane region" description="Helical" evidence="7">
    <location>
        <begin position="380"/>
        <end position="400"/>
    </location>
</feature>